<keyword evidence="1" id="KW-0677">Repeat</keyword>
<accession>A0AAV8RVL4</accession>
<feature type="region of interest" description="Disordered" evidence="2">
    <location>
        <begin position="1"/>
        <end position="48"/>
    </location>
</feature>
<protein>
    <recommendedName>
        <fullName evidence="3">DC1 domain-containing protein</fullName>
    </recommendedName>
</protein>
<organism evidence="4 5">
    <name type="scientific">Ensete ventricosum</name>
    <name type="common">Abyssinian banana</name>
    <name type="synonym">Musa ensete</name>
    <dbReference type="NCBI Taxonomy" id="4639"/>
    <lineage>
        <taxon>Eukaryota</taxon>
        <taxon>Viridiplantae</taxon>
        <taxon>Streptophyta</taxon>
        <taxon>Embryophyta</taxon>
        <taxon>Tracheophyta</taxon>
        <taxon>Spermatophyta</taxon>
        <taxon>Magnoliopsida</taxon>
        <taxon>Liliopsida</taxon>
        <taxon>Zingiberales</taxon>
        <taxon>Musaceae</taxon>
        <taxon>Ensete</taxon>
    </lineage>
</organism>
<proteinExistence type="predicted"/>
<reference evidence="4 5" key="1">
    <citation type="submission" date="2022-12" db="EMBL/GenBank/DDBJ databases">
        <title>Chromosome-scale assembly of the Ensete ventricosum genome.</title>
        <authorList>
            <person name="Dussert Y."/>
            <person name="Stocks J."/>
            <person name="Wendawek A."/>
            <person name="Woldeyes F."/>
            <person name="Nichols R.A."/>
            <person name="Borrell J.S."/>
        </authorList>
    </citation>
    <scope>NUCLEOTIDE SEQUENCE [LARGE SCALE GENOMIC DNA]</scope>
    <source>
        <strain evidence="5">cv. Maze</strain>
        <tissue evidence="4">Seeds</tissue>
    </source>
</reference>
<dbReference type="PANTHER" id="PTHR47841">
    <property type="entry name" value="DIACYLGLYCEROL KINASE THETA-LIKE-RELATED"/>
    <property type="match status" value="1"/>
</dbReference>
<dbReference type="SUPFAM" id="SSF57889">
    <property type="entry name" value="Cysteine-rich domain"/>
    <property type="match status" value="1"/>
</dbReference>
<dbReference type="PANTHER" id="PTHR47841:SF7">
    <property type="entry name" value="CYSTEINE_HISTIDINE-RICH C1 DOMAIN PROTEIN"/>
    <property type="match status" value="1"/>
</dbReference>
<dbReference type="Proteomes" id="UP001222027">
    <property type="component" value="Unassembled WGS sequence"/>
</dbReference>
<dbReference type="Pfam" id="PF03107">
    <property type="entry name" value="C1_2"/>
    <property type="match status" value="1"/>
</dbReference>
<evidence type="ECO:0000313" key="5">
    <source>
        <dbReference type="Proteomes" id="UP001222027"/>
    </source>
</evidence>
<dbReference type="InterPro" id="IPR004146">
    <property type="entry name" value="DC1"/>
</dbReference>
<feature type="domain" description="DC1" evidence="3">
    <location>
        <begin position="59"/>
        <end position="109"/>
    </location>
</feature>
<name>A0AAV8RVL4_ENSVE</name>
<evidence type="ECO:0000256" key="1">
    <source>
        <dbReference type="ARBA" id="ARBA00022737"/>
    </source>
</evidence>
<comment type="caution">
    <text evidence="4">The sequence shown here is derived from an EMBL/GenBank/DDBJ whole genome shotgun (WGS) entry which is preliminary data.</text>
</comment>
<sequence length="120" mass="12881">MKKILRSSSRPEKPPAEMSTTGGSTDDSSESPASTPCGDVDDHNDPSCSSLPQTVSFFAHPQHDLTLVSKVDEVQGSDGEGECELCFEKLDARFYHCKACLLSYHPTCALLSPTLTESAS</sequence>
<gene>
    <name evidence="4" type="ORF">OPV22_000533</name>
</gene>
<dbReference type="AlphaFoldDB" id="A0AAV8RVL4"/>
<evidence type="ECO:0000313" key="4">
    <source>
        <dbReference type="EMBL" id="KAJ8510099.1"/>
    </source>
</evidence>
<evidence type="ECO:0000259" key="3">
    <source>
        <dbReference type="Pfam" id="PF03107"/>
    </source>
</evidence>
<evidence type="ECO:0000256" key="2">
    <source>
        <dbReference type="SAM" id="MobiDB-lite"/>
    </source>
</evidence>
<dbReference type="InterPro" id="IPR046349">
    <property type="entry name" value="C1-like_sf"/>
</dbReference>
<dbReference type="EMBL" id="JAQQAF010000001">
    <property type="protein sequence ID" value="KAJ8510099.1"/>
    <property type="molecule type" value="Genomic_DNA"/>
</dbReference>
<keyword evidence="5" id="KW-1185">Reference proteome</keyword>